<dbReference type="EMBL" id="CDMY01000276">
    <property type="protein sequence ID" value="CEL99231.1"/>
    <property type="molecule type" value="Genomic_DNA"/>
</dbReference>
<name>A0A0G4EP53_VITBC</name>
<dbReference type="SUPFAM" id="SSF56784">
    <property type="entry name" value="HAD-like"/>
    <property type="match status" value="1"/>
</dbReference>
<dbReference type="SFLD" id="SFLDG01129">
    <property type="entry name" value="C1.5:_HAD__Beta-PGM__Phosphata"/>
    <property type="match status" value="1"/>
</dbReference>
<dbReference type="InterPro" id="IPR051828">
    <property type="entry name" value="HAD-like_hydrolase_domain"/>
</dbReference>
<dbReference type="GO" id="GO:0005634">
    <property type="term" value="C:nucleus"/>
    <property type="evidence" value="ECO:0007669"/>
    <property type="project" value="TreeGrafter"/>
</dbReference>
<dbReference type="AlphaFoldDB" id="A0A0G4EP53"/>
<keyword evidence="2" id="KW-1185">Reference proteome</keyword>
<dbReference type="PANTHER" id="PTHR46191:SF2">
    <property type="entry name" value="HALOACID DEHALOGENASE-LIKE HYDROLASE DOMAIN-CONTAINING PROTEIN 3"/>
    <property type="match status" value="1"/>
</dbReference>
<proteinExistence type="predicted"/>
<evidence type="ECO:0008006" key="3">
    <source>
        <dbReference type="Google" id="ProtNLM"/>
    </source>
</evidence>
<accession>A0A0G4EP53</accession>
<dbReference type="Gene3D" id="3.40.50.1000">
    <property type="entry name" value="HAD superfamily/HAD-like"/>
    <property type="match status" value="1"/>
</dbReference>
<dbReference type="OrthoDB" id="444127at2759"/>
<dbReference type="OMA" id="WWRQLIA"/>
<protein>
    <recommendedName>
        <fullName evidence="3">Haloacid dehalogenase-like hydrolase domain-containing protein 3</fullName>
    </recommendedName>
</protein>
<dbReference type="SFLD" id="SFLDS00003">
    <property type="entry name" value="Haloacid_Dehalogenase"/>
    <property type="match status" value="1"/>
</dbReference>
<organism evidence="1 2">
    <name type="scientific">Vitrella brassicaformis (strain CCMP3155)</name>
    <dbReference type="NCBI Taxonomy" id="1169540"/>
    <lineage>
        <taxon>Eukaryota</taxon>
        <taxon>Sar</taxon>
        <taxon>Alveolata</taxon>
        <taxon>Colpodellida</taxon>
        <taxon>Vitrellaceae</taxon>
        <taxon>Vitrella</taxon>
    </lineage>
</organism>
<sequence length="314" mass="34457">MSSTSSHSATTDVASSVRFPRPSLVTLDVTGTLFTPRIPVGESYLLALREHLPEGSGWERHLEELDADALTTAFMKAYKAKSAEHPAFGAATNLSSVEWWRDVVRHTYIHGGVDPALLQHEDGGSSGYFDRVFADLYYDVFVGERGWALLPNTHEVLQALSSWRGSLGADERPVMGVISNFDERATEALARFGLLQYFDFVLLSREQGVEKPHPQIFQSAVEEARRVRQQWTKEGEPASPSSSSCVGVDRTTHVHIGDSFERDIVGATQAGWSGVLVNNKGRQPKSDTNSAVNNFVSVNSLEDIPALFGLPTPV</sequence>
<dbReference type="InterPro" id="IPR036412">
    <property type="entry name" value="HAD-like_sf"/>
</dbReference>
<reference evidence="1 2" key="1">
    <citation type="submission" date="2014-11" db="EMBL/GenBank/DDBJ databases">
        <authorList>
            <person name="Zhu J."/>
            <person name="Qi W."/>
            <person name="Song R."/>
        </authorList>
    </citation>
    <scope>NUCLEOTIDE SEQUENCE [LARGE SCALE GENOMIC DNA]</scope>
</reference>
<dbReference type="Pfam" id="PF00702">
    <property type="entry name" value="Hydrolase"/>
    <property type="match status" value="1"/>
</dbReference>
<dbReference type="InterPro" id="IPR023214">
    <property type="entry name" value="HAD_sf"/>
</dbReference>
<evidence type="ECO:0000313" key="1">
    <source>
        <dbReference type="EMBL" id="CEL99231.1"/>
    </source>
</evidence>
<dbReference type="VEuPathDB" id="CryptoDB:Vbra_12514"/>
<dbReference type="InParanoid" id="A0A0G4EP53"/>
<dbReference type="Proteomes" id="UP000041254">
    <property type="component" value="Unassembled WGS sequence"/>
</dbReference>
<dbReference type="STRING" id="1169540.A0A0G4EP53"/>
<dbReference type="InterPro" id="IPR044924">
    <property type="entry name" value="HAD-SF_hydro_IA_REG-2-like_cap"/>
</dbReference>
<dbReference type="PANTHER" id="PTHR46191">
    <property type="match status" value="1"/>
</dbReference>
<dbReference type="Gene3D" id="1.10.150.720">
    <property type="entry name" value="Haloacid dehalogenase-like hydrolase"/>
    <property type="match status" value="1"/>
</dbReference>
<gene>
    <name evidence="1" type="ORF">Vbra_12514</name>
</gene>
<evidence type="ECO:0000313" key="2">
    <source>
        <dbReference type="Proteomes" id="UP000041254"/>
    </source>
</evidence>